<dbReference type="Proteomes" id="UP000462014">
    <property type="component" value="Unassembled WGS sequence"/>
</dbReference>
<evidence type="ECO:0000313" key="1">
    <source>
        <dbReference type="EMBL" id="MVN21929.1"/>
    </source>
</evidence>
<keyword evidence="2" id="KW-1185">Reference proteome</keyword>
<organism evidence="1 2">
    <name type="scientific">Mucilaginibacter arboris</name>
    <dbReference type="NCBI Taxonomy" id="2682090"/>
    <lineage>
        <taxon>Bacteria</taxon>
        <taxon>Pseudomonadati</taxon>
        <taxon>Bacteroidota</taxon>
        <taxon>Sphingobacteriia</taxon>
        <taxon>Sphingobacteriales</taxon>
        <taxon>Sphingobacteriaceae</taxon>
        <taxon>Mucilaginibacter</taxon>
    </lineage>
</organism>
<proteinExistence type="predicted"/>
<evidence type="ECO:0000313" key="2">
    <source>
        <dbReference type="Proteomes" id="UP000462014"/>
    </source>
</evidence>
<dbReference type="RefSeq" id="WP_157566706.1">
    <property type="nucleotide sequence ID" value="NZ_WPIK01000008.1"/>
</dbReference>
<comment type="caution">
    <text evidence="1">The sequence shown here is derived from an EMBL/GenBank/DDBJ whole genome shotgun (WGS) entry which is preliminary data.</text>
</comment>
<protein>
    <submittedName>
        <fullName evidence="1">Uncharacterized protein</fullName>
    </submittedName>
</protein>
<reference evidence="1 2" key="1">
    <citation type="submission" date="2019-12" db="EMBL/GenBank/DDBJ databases">
        <title>Mucilaginibacter sp. HMF7410 genome sequencing and assembly.</title>
        <authorList>
            <person name="Kang H."/>
            <person name="Cha I."/>
            <person name="Kim H."/>
            <person name="Joh K."/>
        </authorList>
    </citation>
    <scope>NUCLEOTIDE SEQUENCE [LARGE SCALE GENOMIC DNA]</scope>
    <source>
        <strain evidence="1 2">HMF7410</strain>
    </source>
</reference>
<dbReference type="EMBL" id="WPIK01000008">
    <property type="protein sequence ID" value="MVN21929.1"/>
    <property type="molecule type" value="Genomic_DNA"/>
</dbReference>
<gene>
    <name evidence="1" type="ORF">GO621_10320</name>
</gene>
<sequence>MAFSFNTAPKVISDKFTKLAKEGRLADILEAVYDERSNNNAHSLTGTSKNGAIKVVRIGSFSTNGK</sequence>
<name>A0A7K1SX78_9SPHI</name>
<dbReference type="AlphaFoldDB" id="A0A7K1SX78"/>
<accession>A0A7K1SX78</accession>